<evidence type="ECO:0000256" key="8">
    <source>
        <dbReference type="ARBA" id="ARBA00023065"/>
    </source>
</evidence>
<dbReference type="GO" id="GO:0045259">
    <property type="term" value="C:proton-transporting ATP synthase complex"/>
    <property type="evidence" value="ECO:0007669"/>
    <property type="project" value="UniProtKB-KW"/>
</dbReference>
<dbReference type="InterPro" id="IPR035908">
    <property type="entry name" value="F0_ATP_A_sf"/>
</dbReference>
<keyword evidence="3 11" id="KW-0813">Transport</keyword>
<feature type="transmembrane region" description="Helical" evidence="11">
    <location>
        <begin position="218"/>
        <end position="236"/>
    </location>
</feature>
<dbReference type="PRINTS" id="PR00123">
    <property type="entry name" value="ATPASEA"/>
</dbReference>
<feature type="transmembrane region" description="Helical" evidence="11">
    <location>
        <begin position="92"/>
        <end position="111"/>
    </location>
</feature>
<keyword evidence="11" id="KW-1003">Cell membrane</keyword>
<keyword evidence="7 11" id="KW-1133">Transmembrane helix</keyword>
<comment type="function">
    <text evidence="11 12">Key component of the proton channel; it plays a direct role in the translocation of protons across the membrane.</text>
</comment>
<evidence type="ECO:0000256" key="7">
    <source>
        <dbReference type="ARBA" id="ARBA00022989"/>
    </source>
</evidence>
<dbReference type="InterPro" id="IPR000568">
    <property type="entry name" value="ATP_synth_F0_asu"/>
</dbReference>
<keyword evidence="5 11" id="KW-0812">Transmembrane</keyword>
<evidence type="ECO:0000256" key="1">
    <source>
        <dbReference type="ARBA" id="ARBA00004141"/>
    </source>
</evidence>
<dbReference type="Gene3D" id="1.20.120.220">
    <property type="entry name" value="ATP synthase, F0 complex, subunit A"/>
    <property type="match status" value="1"/>
</dbReference>
<dbReference type="GeneID" id="98652350"/>
<dbReference type="EMBL" id="NFHO01000013">
    <property type="protein sequence ID" value="OUN41504.1"/>
    <property type="molecule type" value="Genomic_DNA"/>
</dbReference>
<keyword evidence="6 11" id="KW-0375">Hydrogen ion transport</keyword>
<dbReference type="CDD" id="cd00310">
    <property type="entry name" value="ATP-synt_Fo_a_6"/>
    <property type="match status" value="1"/>
</dbReference>
<proteinExistence type="inferred from homology"/>
<evidence type="ECO:0000256" key="3">
    <source>
        <dbReference type="ARBA" id="ARBA00022448"/>
    </source>
</evidence>
<dbReference type="GO" id="GO:0005886">
    <property type="term" value="C:plasma membrane"/>
    <property type="evidence" value="ECO:0007669"/>
    <property type="project" value="UniProtKB-SubCell"/>
</dbReference>
<comment type="subcellular location">
    <subcellularLocation>
        <location evidence="11 12">Cell membrane</location>
        <topology evidence="11 12">Multi-pass membrane protein</topology>
    </subcellularLocation>
    <subcellularLocation>
        <location evidence="1">Membrane</location>
        <topology evidence="1">Multi-pass membrane protein</topology>
    </subcellularLocation>
</comment>
<evidence type="ECO:0000313" key="14">
    <source>
        <dbReference type="Proteomes" id="UP000196560"/>
    </source>
</evidence>
<keyword evidence="9 11" id="KW-0472">Membrane</keyword>
<keyword evidence="4 11" id="KW-0138">CF(0)</keyword>
<evidence type="ECO:0000256" key="11">
    <source>
        <dbReference type="HAMAP-Rule" id="MF_01393"/>
    </source>
</evidence>
<dbReference type="Pfam" id="PF00119">
    <property type="entry name" value="ATP-synt_A"/>
    <property type="match status" value="1"/>
</dbReference>
<keyword evidence="8 11" id="KW-0406">Ion transport</keyword>
<dbReference type="NCBIfam" id="TIGR01131">
    <property type="entry name" value="ATP_synt_6_or_A"/>
    <property type="match status" value="1"/>
</dbReference>
<organism evidence="13 14">
    <name type="scientific">Enorma massiliensis</name>
    <dbReference type="NCBI Taxonomy" id="1472761"/>
    <lineage>
        <taxon>Bacteria</taxon>
        <taxon>Bacillati</taxon>
        <taxon>Actinomycetota</taxon>
        <taxon>Coriobacteriia</taxon>
        <taxon>Coriobacteriales</taxon>
        <taxon>Coriobacteriaceae</taxon>
        <taxon>Enorma</taxon>
    </lineage>
</organism>
<gene>
    <name evidence="11" type="primary">atpB</name>
    <name evidence="13" type="ORF">B5G21_09505</name>
</gene>
<evidence type="ECO:0000256" key="9">
    <source>
        <dbReference type="ARBA" id="ARBA00023136"/>
    </source>
</evidence>
<feature type="transmembrane region" description="Helical" evidence="11">
    <location>
        <begin position="117"/>
        <end position="140"/>
    </location>
</feature>
<dbReference type="Proteomes" id="UP000196560">
    <property type="component" value="Unassembled WGS sequence"/>
</dbReference>
<feature type="transmembrane region" description="Helical" evidence="11">
    <location>
        <begin position="152"/>
        <end position="174"/>
    </location>
</feature>
<dbReference type="PANTHER" id="PTHR11410:SF0">
    <property type="entry name" value="ATP SYNTHASE SUBUNIT A"/>
    <property type="match status" value="1"/>
</dbReference>
<accession>A0A1Y3TY47</accession>
<dbReference type="HAMAP" id="MF_01393">
    <property type="entry name" value="ATP_synth_a_bact"/>
    <property type="match status" value="1"/>
</dbReference>
<comment type="similarity">
    <text evidence="2 11 12">Belongs to the ATPase A chain family.</text>
</comment>
<protein>
    <recommendedName>
        <fullName evidence="11 12">ATP synthase subunit a</fullName>
    </recommendedName>
    <alternativeName>
        <fullName evidence="11">ATP synthase F0 sector subunit a</fullName>
    </alternativeName>
    <alternativeName>
        <fullName evidence="11">F-ATPase subunit 6</fullName>
    </alternativeName>
</protein>
<dbReference type="SUPFAM" id="SSF81336">
    <property type="entry name" value="F1F0 ATP synthase subunit A"/>
    <property type="match status" value="1"/>
</dbReference>
<evidence type="ECO:0000256" key="6">
    <source>
        <dbReference type="ARBA" id="ARBA00022781"/>
    </source>
</evidence>
<evidence type="ECO:0000313" key="13">
    <source>
        <dbReference type="EMBL" id="OUN41504.1"/>
    </source>
</evidence>
<evidence type="ECO:0000256" key="4">
    <source>
        <dbReference type="ARBA" id="ARBA00022547"/>
    </source>
</evidence>
<keyword evidence="10 11" id="KW-0066">ATP synthesis</keyword>
<dbReference type="RefSeq" id="WP_019127353.1">
    <property type="nucleotide sequence ID" value="NZ_DBEYNO010000065.1"/>
</dbReference>
<dbReference type="STRING" id="1118060.GCA_000311845_00014"/>
<feature type="transmembrane region" description="Helical" evidence="11">
    <location>
        <begin position="242"/>
        <end position="259"/>
    </location>
</feature>
<dbReference type="InterPro" id="IPR045083">
    <property type="entry name" value="ATP_synth_F0_asu_bact/mt"/>
</dbReference>
<name>A0A1Y3TY47_9ACTN</name>
<keyword evidence="14" id="KW-1185">Reference proteome</keyword>
<comment type="caution">
    <text evidence="13">The sequence shown here is derived from an EMBL/GenBank/DDBJ whole genome shotgun (WGS) entry which is preliminary data.</text>
</comment>
<feature type="transmembrane region" description="Helical" evidence="11">
    <location>
        <begin position="180"/>
        <end position="206"/>
    </location>
</feature>
<dbReference type="eggNOG" id="COG0356">
    <property type="taxonomic scope" value="Bacteria"/>
</dbReference>
<dbReference type="AlphaFoldDB" id="A0A1Y3TY47"/>
<evidence type="ECO:0000256" key="5">
    <source>
        <dbReference type="ARBA" id="ARBA00022692"/>
    </source>
</evidence>
<dbReference type="PANTHER" id="PTHR11410">
    <property type="entry name" value="ATP SYNTHASE SUBUNIT A"/>
    <property type="match status" value="1"/>
</dbReference>
<reference evidence="14" key="1">
    <citation type="submission" date="2017-04" db="EMBL/GenBank/DDBJ databases">
        <title>Function of individual gut microbiota members based on whole genome sequencing of pure cultures obtained from chicken caecum.</title>
        <authorList>
            <person name="Medvecky M."/>
            <person name="Cejkova D."/>
            <person name="Polansky O."/>
            <person name="Karasova D."/>
            <person name="Kubasova T."/>
            <person name="Cizek A."/>
            <person name="Rychlik I."/>
        </authorList>
    </citation>
    <scope>NUCLEOTIDE SEQUENCE [LARGE SCALE GENOMIC DNA]</scope>
    <source>
        <strain evidence="14">An70</strain>
    </source>
</reference>
<dbReference type="GO" id="GO:0046933">
    <property type="term" value="F:proton-transporting ATP synthase activity, rotational mechanism"/>
    <property type="evidence" value="ECO:0007669"/>
    <property type="project" value="UniProtKB-UniRule"/>
</dbReference>
<evidence type="ECO:0000256" key="12">
    <source>
        <dbReference type="RuleBase" id="RU000483"/>
    </source>
</evidence>
<evidence type="ECO:0000256" key="10">
    <source>
        <dbReference type="ARBA" id="ARBA00023310"/>
    </source>
</evidence>
<feature type="transmembrane region" description="Helical" evidence="11">
    <location>
        <begin position="34"/>
        <end position="53"/>
    </location>
</feature>
<sequence>MDAFSKLPEAINELVSEFSSAPVVGDLGAGITQYSFWLLVSAIVLLVVVFTFVKKQTLVPKGLFVNGVEYLVEYVENDVAKGVVGTEWRKHFPFLATIFFFILINNFIGLIPGMKPGTGAIGCTAALALVTFIYFVYFGCKKHGVIGYLKSLAPAGVAFPMNVFVWVIEVFSLLLRPITLAIRLFCNMFAGHIVMGSFAIMASLFAQPLLEQVSAMNALGALPSLAWVAILLIIYAVELIVAFVQAYVFTVLAAVYIQIAEAEGH</sequence>
<evidence type="ECO:0000256" key="2">
    <source>
        <dbReference type="ARBA" id="ARBA00006810"/>
    </source>
</evidence>